<protein>
    <submittedName>
        <fullName evidence="1">Uncharacterized protein</fullName>
    </submittedName>
</protein>
<proteinExistence type="predicted"/>
<evidence type="ECO:0000313" key="1">
    <source>
        <dbReference type="EnsemblPlants" id="AET0Gv20030500.8"/>
    </source>
</evidence>
<organism evidence="1 2">
    <name type="scientific">Aegilops tauschii subsp. strangulata</name>
    <name type="common">Goatgrass</name>
    <dbReference type="NCBI Taxonomy" id="200361"/>
    <lineage>
        <taxon>Eukaryota</taxon>
        <taxon>Viridiplantae</taxon>
        <taxon>Streptophyta</taxon>
        <taxon>Embryophyta</taxon>
        <taxon>Tracheophyta</taxon>
        <taxon>Spermatophyta</taxon>
        <taxon>Magnoliopsida</taxon>
        <taxon>Liliopsida</taxon>
        <taxon>Poales</taxon>
        <taxon>Poaceae</taxon>
        <taxon>BOP clade</taxon>
        <taxon>Pooideae</taxon>
        <taxon>Triticodae</taxon>
        <taxon>Triticeae</taxon>
        <taxon>Triticinae</taxon>
        <taxon>Aegilops</taxon>
    </lineage>
</organism>
<reference evidence="2" key="2">
    <citation type="journal article" date="2017" name="Nat. Plants">
        <title>The Aegilops tauschii genome reveals multiple impacts of transposons.</title>
        <authorList>
            <person name="Zhao G."/>
            <person name="Zou C."/>
            <person name="Li K."/>
            <person name="Wang K."/>
            <person name="Li T."/>
            <person name="Gao L."/>
            <person name="Zhang X."/>
            <person name="Wang H."/>
            <person name="Yang Z."/>
            <person name="Liu X."/>
            <person name="Jiang W."/>
            <person name="Mao L."/>
            <person name="Kong X."/>
            <person name="Jiao Y."/>
            <person name="Jia J."/>
        </authorList>
    </citation>
    <scope>NUCLEOTIDE SEQUENCE [LARGE SCALE GENOMIC DNA]</scope>
    <source>
        <strain evidence="2">cv. AL8/78</strain>
    </source>
</reference>
<dbReference type="PANTHER" id="PTHR35830:SF1">
    <property type="entry name" value="OS05G0299200 PROTEIN"/>
    <property type="match status" value="1"/>
</dbReference>
<dbReference type="EnsemblPlants" id="AET0Gv20030500.8">
    <property type="protein sequence ID" value="AET0Gv20030500.8"/>
    <property type="gene ID" value="AET0Gv20030500"/>
</dbReference>
<keyword evidence="2" id="KW-1185">Reference proteome</keyword>
<accession>A0A452XCM6</accession>
<reference evidence="1" key="3">
    <citation type="submission" date="2019-03" db="UniProtKB">
        <authorList>
            <consortium name="EnsemblPlants"/>
        </authorList>
    </citation>
    <scope>IDENTIFICATION</scope>
</reference>
<evidence type="ECO:0000313" key="2">
    <source>
        <dbReference type="Proteomes" id="UP000015105"/>
    </source>
</evidence>
<dbReference type="Gramene" id="AET0Gv20030500.8">
    <property type="protein sequence ID" value="AET0Gv20030500.8"/>
    <property type="gene ID" value="AET0Gv20030500"/>
</dbReference>
<sequence length="250" mass="28172">RLVLTFRRSSLRFAAFALLWSLALSAAAWASLGLALRAWRQLWGRGWWERPEGGAVVTKRDRSMGGKEVVVAVSSPVLPPVSHVKEPARKVRKKEPQGRLPEWWPEIETELVELGQEADKWAILANRLVRAIVDNRVAGRDYRYDDAVQLRQLCKISGVKVSFDTENARDSFYRATTGFVLDDCSSRRHGDSTNQWRESKRFSCWSFYEYWVGQVPCCHTCLCISCCSHSCVSLAMLGSRDSGKTSGGIG</sequence>
<name>A0A452XCM6_AEGTS</name>
<dbReference type="AlphaFoldDB" id="A0A452XCM6"/>
<dbReference type="PANTHER" id="PTHR35830">
    <property type="entry name" value="OS05G0299200 PROTEIN"/>
    <property type="match status" value="1"/>
</dbReference>
<reference evidence="2" key="1">
    <citation type="journal article" date="2014" name="Science">
        <title>Ancient hybridizations among the ancestral genomes of bread wheat.</title>
        <authorList>
            <consortium name="International Wheat Genome Sequencing Consortium,"/>
            <person name="Marcussen T."/>
            <person name="Sandve S.R."/>
            <person name="Heier L."/>
            <person name="Spannagl M."/>
            <person name="Pfeifer M."/>
            <person name="Jakobsen K.S."/>
            <person name="Wulff B.B."/>
            <person name="Steuernagel B."/>
            <person name="Mayer K.F."/>
            <person name="Olsen O.A."/>
        </authorList>
    </citation>
    <scope>NUCLEOTIDE SEQUENCE [LARGE SCALE GENOMIC DNA]</scope>
    <source>
        <strain evidence="2">cv. AL8/78</strain>
    </source>
</reference>
<dbReference type="Proteomes" id="UP000015105">
    <property type="component" value="Unassembled WGS sequence"/>
</dbReference>